<dbReference type="Proteomes" id="UP001201163">
    <property type="component" value="Unassembled WGS sequence"/>
</dbReference>
<organism evidence="2 3">
    <name type="scientific">Lactarius akahatsu</name>
    <dbReference type="NCBI Taxonomy" id="416441"/>
    <lineage>
        <taxon>Eukaryota</taxon>
        <taxon>Fungi</taxon>
        <taxon>Dikarya</taxon>
        <taxon>Basidiomycota</taxon>
        <taxon>Agaricomycotina</taxon>
        <taxon>Agaricomycetes</taxon>
        <taxon>Russulales</taxon>
        <taxon>Russulaceae</taxon>
        <taxon>Lactarius</taxon>
    </lineage>
</organism>
<reference evidence="2" key="1">
    <citation type="submission" date="2022-01" db="EMBL/GenBank/DDBJ databases">
        <title>Comparative genomics reveals a dynamic genome evolution in the ectomycorrhizal milk-cap (Lactarius) mushrooms.</title>
        <authorList>
            <consortium name="DOE Joint Genome Institute"/>
            <person name="Lebreton A."/>
            <person name="Tang N."/>
            <person name="Kuo A."/>
            <person name="LaButti K."/>
            <person name="Drula E."/>
            <person name="Barry K."/>
            <person name="Clum A."/>
            <person name="Lipzen A."/>
            <person name="Mousain D."/>
            <person name="Ng V."/>
            <person name="Wang R."/>
            <person name="Wang X."/>
            <person name="Dai Y."/>
            <person name="Henrissat B."/>
            <person name="Grigoriev I.V."/>
            <person name="Guerin-Laguette A."/>
            <person name="Yu F."/>
            <person name="Martin F.M."/>
        </authorList>
    </citation>
    <scope>NUCLEOTIDE SEQUENCE</scope>
    <source>
        <strain evidence="2">QP</strain>
    </source>
</reference>
<accession>A0AAD4L7C3</accession>
<name>A0AAD4L7C3_9AGAM</name>
<dbReference type="AlphaFoldDB" id="A0AAD4L7C3"/>
<evidence type="ECO:0000313" key="3">
    <source>
        <dbReference type="Proteomes" id="UP001201163"/>
    </source>
</evidence>
<protein>
    <submittedName>
        <fullName evidence="2">Uncharacterized protein</fullName>
    </submittedName>
</protein>
<evidence type="ECO:0000256" key="1">
    <source>
        <dbReference type="SAM" id="MobiDB-lite"/>
    </source>
</evidence>
<dbReference type="EMBL" id="JAKELL010000151">
    <property type="protein sequence ID" value="KAH8979889.1"/>
    <property type="molecule type" value="Genomic_DNA"/>
</dbReference>
<feature type="region of interest" description="Disordered" evidence="1">
    <location>
        <begin position="54"/>
        <end position="91"/>
    </location>
</feature>
<gene>
    <name evidence="2" type="ORF">EDB92DRAFT_1820739</name>
</gene>
<comment type="caution">
    <text evidence="2">The sequence shown here is derived from an EMBL/GenBank/DDBJ whole genome shotgun (WGS) entry which is preliminary data.</text>
</comment>
<sequence>MDLRDNEKHLPLEDFDGSLHPHFRSLFSRDAPIYDLNGGRRSSNLSILRASAEASTRRQEKKHTCCRIPASQPTNQRERLEEQRSPEEAGLKARAPISGTVAAGTRLGAELQFQLRAGKCPKKDAEQTVITEPNCPNGRTGHGDNNNTRRIVARKLTPAARLLGHLEAQVHRRWVEGGTAALFSEHAPRDVSPALPVQRTVTVTELPGGSPRRKPTTKEDGL</sequence>
<feature type="region of interest" description="Disordered" evidence="1">
    <location>
        <begin position="201"/>
        <end position="222"/>
    </location>
</feature>
<keyword evidence="3" id="KW-1185">Reference proteome</keyword>
<feature type="compositionally biased region" description="Basic and acidic residues" evidence="1">
    <location>
        <begin position="76"/>
        <end position="91"/>
    </location>
</feature>
<proteinExistence type="predicted"/>
<evidence type="ECO:0000313" key="2">
    <source>
        <dbReference type="EMBL" id="KAH8979889.1"/>
    </source>
</evidence>